<dbReference type="EMBL" id="CP013110">
    <property type="protein sequence ID" value="APG94429.1"/>
    <property type="molecule type" value="Genomic_DNA"/>
</dbReference>
<dbReference type="GO" id="GO:0061542">
    <property type="term" value="F:3-demethylubiquinol 3-O-methyltransferase activity"/>
    <property type="evidence" value="ECO:0007669"/>
    <property type="project" value="UniProtKB-EC"/>
</dbReference>
<sequence length="269" mass="30383">MSDVAAGRNYDLRDEIKTYWSERAATFDLSPGHEIFSEEERAAWHRLFLRHLGQGDGRAALDIASGTGVISHLLDDLDFKVTGLDWAEPMLERARQKARSRKRAISFRMGDAESTMEPDDHYDVIVNRHLVWTLVDPAAAFAEWLRVLKPGGTLLIVDGDFVNTGALERLFSRLSAWGQRAGVFKPDAPMHSREMMETHRSILSRVHFANGARAEAVVELLKATGFTDIVVDTDLGEIHRTQAKNWNFFKGLARRSQHRYAIRASKRAA</sequence>
<keyword evidence="1" id="KW-0808">Transferase</keyword>
<evidence type="ECO:0000313" key="2">
    <source>
        <dbReference type="Proteomes" id="UP000182306"/>
    </source>
</evidence>
<keyword evidence="2" id="KW-1185">Reference proteome</keyword>
<dbReference type="Gene3D" id="3.40.50.150">
    <property type="entry name" value="Vaccinia Virus protein VP39"/>
    <property type="match status" value="1"/>
</dbReference>
<dbReference type="SUPFAM" id="SSF53335">
    <property type="entry name" value="S-adenosyl-L-methionine-dependent methyltransferases"/>
    <property type="match status" value="1"/>
</dbReference>
<name>A0A1L3LWE4_9HYPH</name>
<keyword evidence="1" id="KW-0489">Methyltransferase</keyword>
<dbReference type="RefSeq" id="WP_037384182.1">
    <property type="nucleotide sequence ID" value="NZ_CP013110.1"/>
</dbReference>
<geneLocation type="plasmid" evidence="1 2">
    <name>C</name>
</geneLocation>
<dbReference type="Proteomes" id="UP000182306">
    <property type="component" value="Plasmid C"/>
</dbReference>
<dbReference type="AlphaFoldDB" id="A0A1L3LWE4"/>
<dbReference type="KEGG" id="same:SAMCFNEI73_pC0710"/>
<dbReference type="InterPro" id="IPR050508">
    <property type="entry name" value="Methyltransf_Superfamily"/>
</dbReference>
<organism evidence="1 2">
    <name type="scientific">Sinorhizobium americanum</name>
    <dbReference type="NCBI Taxonomy" id="194963"/>
    <lineage>
        <taxon>Bacteria</taxon>
        <taxon>Pseudomonadati</taxon>
        <taxon>Pseudomonadota</taxon>
        <taxon>Alphaproteobacteria</taxon>
        <taxon>Hyphomicrobiales</taxon>
        <taxon>Rhizobiaceae</taxon>
        <taxon>Sinorhizobium/Ensifer group</taxon>
        <taxon>Sinorhizobium</taxon>
    </lineage>
</organism>
<dbReference type="GO" id="GO:0032259">
    <property type="term" value="P:methylation"/>
    <property type="evidence" value="ECO:0007669"/>
    <property type="project" value="UniProtKB-KW"/>
</dbReference>
<dbReference type="PANTHER" id="PTHR42912:SF80">
    <property type="entry name" value="METHYLTRANSFERASE DOMAIN-CONTAINING PROTEIN"/>
    <property type="match status" value="1"/>
</dbReference>
<reference evidence="1 2" key="1">
    <citation type="submission" date="2015-10" db="EMBL/GenBank/DDBJ databases">
        <title>Genomic differences between typical nodule nitrogen-fixing rhizobial strains and those coming from bean seeds.</title>
        <authorList>
            <person name="Peralta H."/>
            <person name="Aguilar-Vera A."/>
            <person name="Diaz R."/>
            <person name="Mora Y."/>
            <person name="Martinez-Batallar G."/>
            <person name="Salazar E."/>
            <person name="Vargas-Lagunas C."/>
            <person name="Encarnacion S."/>
            <person name="Girard L."/>
            <person name="Mora J."/>
        </authorList>
    </citation>
    <scope>NUCLEOTIDE SEQUENCE [LARGE SCALE GENOMIC DNA]</scope>
    <source>
        <strain evidence="1 2">CFNEI 73</strain>
        <plasmid evidence="1 2">C</plasmid>
    </source>
</reference>
<keyword evidence="1" id="KW-0614">Plasmid</keyword>
<protein>
    <submittedName>
        <fullName evidence="1">Methyl-transferase, S-adenosyl-L-methionine</fullName>
        <ecNumber evidence="1">2.1.1.64</ecNumber>
    </submittedName>
</protein>
<proteinExistence type="predicted"/>
<accession>A0A1L3LWE4</accession>
<dbReference type="InterPro" id="IPR029063">
    <property type="entry name" value="SAM-dependent_MTases_sf"/>
</dbReference>
<dbReference type="EC" id="2.1.1.64" evidence="1"/>
<dbReference type="InterPro" id="IPR013216">
    <property type="entry name" value="Methyltransf_11"/>
</dbReference>
<dbReference type="OrthoDB" id="21342at2"/>
<dbReference type="PANTHER" id="PTHR42912">
    <property type="entry name" value="METHYLTRANSFERASE"/>
    <property type="match status" value="1"/>
</dbReference>
<dbReference type="Pfam" id="PF08241">
    <property type="entry name" value="Methyltransf_11"/>
    <property type="match status" value="1"/>
</dbReference>
<dbReference type="CDD" id="cd02440">
    <property type="entry name" value="AdoMet_MTases"/>
    <property type="match status" value="1"/>
</dbReference>
<evidence type="ECO:0000313" key="1">
    <source>
        <dbReference type="EMBL" id="APG94429.1"/>
    </source>
</evidence>
<gene>
    <name evidence="1" type="ORF">SAMCFNEI73_pC0710</name>
</gene>